<dbReference type="PANTHER" id="PTHR33991:SF1">
    <property type="entry name" value="DNA REPAIR PROTEIN RECO"/>
    <property type="match status" value="1"/>
</dbReference>
<dbReference type="InterPro" id="IPR037278">
    <property type="entry name" value="ARFGAP/RecO"/>
</dbReference>
<evidence type="ECO:0000256" key="4">
    <source>
        <dbReference type="ARBA" id="ARBA00023172"/>
    </source>
</evidence>
<dbReference type="SUPFAM" id="SSF50249">
    <property type="entry name" value="Nucleic acid-binding proteins"/>
    <property type="match status" value="1"/>
</dbReference>
<dbReference type="InterPro" id="IPR012340">
    <property type="entry name" value="NA-bd_OB-fold"/>
</dbReference>
<name>A0A1F4UQT5_UNCKA</name>
<evidence type="ECO:0000256" key="5">
    <source>
        <dbReference type="ARBA" id="ARBA00023204"/>
    </source>
</evidence>
<keyword evidence="5 7" id="KW-0234">DNA repair</keyword>
<dbReference type="HAMAP" id="MF_00201">
    <property type="entry name" value="RecO"/>
    <property type="match status" value="1"/>
</dbReference>
<feature type="coiled-coil region" evidence="8">
    <location>
        <begin position="114"/>
        <end position="141"/>
    </location>
</feature>
<dbReference type="Proteomes" id="UP000176608">
    <property type="component" value="Unassembled WGS sequence"/>
</dbReference>
<comment type="function">
    <text evidence="7">Involved in DNA repair and RecF pathway recombination.</text>
</comment>
<dbReference type="Pfam" id="PF11967">
    <property type="entry name" value="RecO_N"/>
    <property type="match status" value="1"/>
</dbReference>
<proteinExistence type="inferred from homology"/>
<feature type="domain" description="DNA replication/recombination mediator RecO N-terminal" evidence="9">
    <location>
        <begin position="1"/>
        <end position="80"/>
    </location>
</feature>
<evidence type="ECO:0000256" key="2">
    <source>
        <dbReference type="ARBA" id="ARBA00021310"/>
    </source>
</evidence>
<evidence type="ECO:0000256" key="1">
    <source>
        <dbReference type="ARBA" id="ARBA00007452"/>
    </source>
</evidence>
<evidence type="ECO:0000256" key="7">
    <source>
        <dbReference type="HAMAP-Rule" id="MF_00201"/>
    </source>
</evidence>
<evidence type="ECO:0000256" key="8">
    <source>
        <dbReference type="SAM" id="Coils"/>
    </source>
</evidence>
<dbReference type="EMBL" id="MEVA01000016">
    <property type="protein sequence ID" value="OGC47160.1"/>
    <property type="molecule type" value="Genomic_DNA"/>
</dbReference>
<keyword evidence="8" id="KW-0175">Coiled coil</keyword>
<dbReference type="NCBIfam" id="TIGR00613">
    <property type="entry name" value="reco"/>
    <property type="match status" value="1"/>
</dbReference>
<accession>A0A1F4UQT5</accession>
<evidence type="ECO:0000256" key="6">
    <source>
        <dbReference type="ARBA" id="ARBA00033409"/>
    </source>
</evidence>
<evidence type="ECO:0000313" key="10">
    <source>
        <dbReference type="EMBL" id="OGC47160.1"/>
    </source>
</evidence>
<evidence type="ECO:0000259" key="9">
    <source>
        <dbReference type="Pfam" id="PF11967"/>
    </source>
</evidence>
<organism evidence="10 11">
    <name type="scientific">candidate division WWE3 bacterium RIFCSPHIGHO2_01_FULL_42_13</name>
    <dbReference type="NCBI Taxonomy" id="1802617"/>
    <lineage>
        <taxon>Bacteria</taxon>
        <taxon>Katanobacteria</taxon>
    </lineage>
</organism>
<gene>
    <name evidence="7" type="primary">recO</name>
    <name evidence="10" type="ORF">A2886_00755</name>
</gene>
<dbReference type="SUPFAM" id="SSF57863">
    <property type="entry name" value="ArfGap/RecO-like zinc finger"/>
    <property type="match status" value="1"/>
</dbReference>
<dbReference type="STRING" id="1802617.A2886_00755"/>
<dbReference type="Gene3D" id="2.40.50.140">
    <property type="entry name" value="Nucleic acid-binding proteins"/>
    <property type="match status" value="1"/>
</dbReference>
<keyword evidence="3 7" id="KW-0227">DNA damage</keyword>
<dbReference type="GO" id="GO:0043590">
    <property type="term" value="C:bacterial nucleoid"/>
    <property type="evidence" value="ECO:0007669"/>
    <property type="project" value="TreeGrafter"/>
</dbReference>
<dbReference type="GO" id="GO:0006310">
    <property type="term" value="P:DNA recombination"/>
    <property type="evidence" value="ECO:0007669"/>
    <property type="project" value="UniProtKB-UniRule"/>
</dbReference>
<dbReference type="PANTHER" id="PTHR33991">
    <property type="entry name" value="DNA REPAIR PROTEIN RECO"/>
    <property type="match status" value="1"/>
</dbReference>
<evidence type="ECO:0000313" key="11">
    <source>
        <dbReference type="Proteomes" id="UP000176608"/>
    </source>
</evidence>
<evidence type="ECO:0000256" key="3">
    <source>
        <dbReference type="ARBA" id="ARBA00022763"/>
    </source>
</evidence>
<dbReference type="Pfam" id="PF02565">
    <property type="entry name" value="RecO_C"/>
    <property type="match status" value="1"/>
</dbReference>
<keyword evidence="4 7" id="KW-0233">DNA recombination</keyword>
<dbReference type="Gene3D" id="1.20.1440.120">
    <property type="entry name" value="Recombination protein O, C-terminal domain"/>
    <property type="match status" value="1"/>
</dbReference>
<dbReference type="InterPro" id="IPR042242">
    <property type="entry name" value="RecO_C"/>
</dbReference>
<sequence>MSRYTVEAVVLKFTNFKDSDKIYTLFTKEKGKIIATGKGVRKISSRRGGNLDTLNHVIVTLSENAGGYKSITEVKTLNSFKKLKGSLGNSVRGFYITELVYKLLEEDQEQNEIFDLLVRSLEKLEENLDNEVSRVNSFEIKLMDLLGYGMYLDRCARTGRKYDGTWEVIKFNPAIGGFVSEPNVPGLVLSKETADLLYALKTKRNINKGLLSNGGAVKEANTIIKSYVRDVLDGNVRVSQMFGEF</sequence>
<comment type="similarity">
    <text evidence="1 7">Belongs to the RecO family.</text>
</comment>
<reference evidence="10 11" key="1">
    <citation type="journal article" date="2016" name="Nat. Commun.">
        <title>Thousands of microbial genomes shed light on interconnected biogeochemical processes in an aquifer system.</title>
        <authorList>
            <person name="Anantharaman K."/>
            <person name="Brown C.T."/>
            <person name="Hug L.A."/>
            <person name="Sharon I."/>
            <person name="Castelle C.J."/>
            <person name="Probst A.J."/>
            <person name="Thomas B.C."/>
            <person name="Singh A."/>
            <person name="Wilkins M.J."/>
            <person name="Karaoz U."/>
            <person name="Brodie E.L."/>
            <person name="Williams K.H."/>
            <person name="Hubbard S.S."/>
            <person name="Banfield J.F."/>
        </authorList>
    </citation>
    <scope>NUCLEOTIDE SEQUENCE [LARGE SCALE GENOMIC DNA]</scope>
</reference>
<comment type="caution">
    <text evidence="10">The sequence shown here is derived from an EMBL/GenBank/DDBJ whole genome shotgun (WGS) entry which is preliminary data.</text>
</comment>
<dbReference type="InterPro" id="IPR022572">
    <property type="entry name" value="DNA_rep/recomb_RecO_N"/>
</dbReference>
<dbReference type="AlphaFoldDB" id="A0A1F4UQT5"/>
<dbReference type="GO" id="GO:0006302">
    <property type="term" value="P:double-strand break repair"/>
    <property type="evidence" value="ECO:0007669"/>
    <property type="project" value="TreeGrafter"/>
</dbReference>
<protein>
    <recommendedName>
        <fullName evidence="2 7">DNA repair protein RecO</fullName>
    </recommendedName>
    <alternativeName>
        <fullName evidence="6 7">Recombination protein O</fullName>
    </alternativeName>
</protein>
<dbReference type="InterPro" id="IPR003717">
    <property type="entry name" value="RecO"/>
</dbReference>